<feature type="domain" description="Solute-binding protein family 5" evidence="2">
    <location>
        <begin position="106"/>
        <end position="517"/>
    </location>
</feature>
<dbReference type="PIRSF" id="PIRSF002741">
    <property type="entry name" value="MppA"/>
    <property type="match status" value="1"/>
</dbReference>
<reference evidence="3 4" key="1">
    <citation type="submission" date="2019-02" db="EMBL/GenBank/DDBJ databases">
        <title>Prokaryotic population dynamics and viral predation in marine succession experiment using metagenomics: the confinement effect.</title>
        <authorList>
            <person name="Haro-Moreno J.M."/>
            <person name="Rodriguez-Valera F."/>
            <person name="Lopez-Perez M."/>
        </authorList>
    </citation>
    <scope>NUCLEOTIDE SEQUENCE [LARGE SCALE GENOMIC DNA]</scope>
    <source>
        <strain evidence="3">MED-G157</strain>
    </source>
</reference>
<dbReference type="GO" id="GO:1904680">
    <property type="term" value="F:peptide transmembrane transporter activity"/>
    <property type="evidence" value="ECO:0007669"/>
    <property type="project" value="TreeGrafter"/>
</dbReference>
<organism evidence="3 4">
    <name type="scientific">OM182 bacterium</name>
    <dbReference type="NCBI Taxonomy" id="2510334"/>
    <lineage>
        <taxon>Bacteria</taxon>
        <taxon>Pseudomonadati</taxon>
        <taxon>Pseudomonadota</taxon>
        <taxon>Gammaproteobacteria</taxon>
        <taxon>OMG group</taxon>
        <taxon>OM182 clade</taxon>
    </lineage>
</organism>
<dbReference type="SUPFAM" id="SSF53850">
    <property type="entry name" value="Periplasmic binding protein-like II"/>
    <property type="match status" value="1"/>
</dbReference>
<evidence type="ECO:0000259" key="2">
    <source>
        <dbReference type="Pfam" id="PF00496"/>
    </source>
</evidence>
<dbReference type="GO" id="GO:0030288">
    <property type="term" value="C:outer membrane-bounded periplasmic space"/>
    <property type="evidence" value="ECO:0007669"/>
    <property type="project" value="TreeGrafter"/>
</dbReference>
<dbReference type="Pfam" id="PF00496">
    <property type="entry name" value="SBP_bac_5"/>
    <property type="match status" value="1"/>
</dbReference>
<dbReference type="GO" id="GO:0042884">
    <property type="term" value="P:microcin transport"/>
    <property type="evidence" value="ECO:0007669"/>
    <property type="project" value="TreeGrafter"/>
</dbReference>
<keyword evidence="1" id="KW-0732">Signal</keyword>
<name>A0A520S2C3_9GAMM</name>
<dbReference type="PANTHER" id="PTHR30290">
    <property type="entry name" value="PERIPLASMIC BINDING COMPONENT OF ABC TRANSPORTER"/>
    <property type="match status" value="1"/>
</dbReference>
<dbReference type="GO" id="GO:0015833">
    <property type="term" value="P:peptide transport"/>
    <property type="evidence" value="ECO:0007669"/>
    <property type="project" value="TreeGrafter"/>
</dbReference>
<dbReference type="Proteomes" id="UP000316199">
    <property type="component" value="Unassembled WGS sequence"/>
</dbReference>
<evidence type="ECO:0000313" key="4">
    <source>
        <dbReference type="Proteomes" id="UP000316199"/>
    </source>
</evidence>
<dbReference type="EMBL" id="SHAG01000010">
    <property type="protein sequence ID" value="RZO76571.1"/>
    <property type="molecule type" value="Genomic_DNA"/>
</dbReference>
<dbReference type="AlphaFoldDB" id="A0A520S2C3"/>
<comment type="caution">
    <text evidence="3">The sequence shown here is derived from an EMBL/GenBank/DDBJ whole genome shotgun (WGS) entry which is preliminary data.</text>
</comment>
<evidence type="ECO:0000256" key="1">
    <source>
        <dbReference type="ARBA" id="ARBA00022729"/>
    </source>
</evidence>
<proteinExistence type="predicted"/>
<dbReference type="Gene3D" id="3.40.190.10">
    <property type="entry name" value="Periplasmic binding protein-like II"/>
    <property type="match status" value="1"/>
</dbReference>
<dbReference type="InterPro" id="IPR039424">
    <property type="entry name" value="SBP_5"/>
</dbReference>
<dbReference type="PANTHER" id="PTHR30290:SF64">
    <property type="entry name" value="ABC TRANSPORTER PERIPLASMIC BINDING PROTEIN"/>
    <property type="match status" value="1"/>
</dbReference>
<evidence type="ECO:0000313" key="3">
    <source>
        <dbReference type="EMBL" id="RZO76571.1"/>
    </source>
</evidence>
<gene>
    <name evidence="3" type="ORF">EVA68_03930</name>
</gene>
<accession>A0A520S2C3</accession>
<sequence length="624" mass="72704">MLKHSFDIFLILIFGNLICWNSDAKNPSHGFSYFGDLKYPKDMDHYDYVNPDAPKGGTVRGGEAYTFNNLNPYVDKGVLAVAMDPRISTLTHEPLMQKSGDELGTYYGNLAETIEVADDLSWVSYTLRDNAYWHDGIPVTVDDVEWTFNALKTEASISWRLAYEDFVRFERLGPRSFRFHFSESVEKTPQLIIQSNRFNPLPKHYWQDKNLDETTLVPHLGNGPYQIVEVDVGHKVVHERVKNYWAKDLNINVGKHNFDRYEFLYFFDKSVMLQALRAGVFDYYREQNEKDFATAYDFVGHRKGLFKRESYTMGESHGMHYGVILNTRRPPLDNILVREALTLAYNFEWANRVFWHKGMDRNNSYFMSSGLQAKGLPTAEEVELLEPFRDRIPERIFSHVVDLPRNNAFGRNRNSLTRADELLRKAGWVLRNFQRVHIQTGESLTIELVISSSEHERMLTPFVDNLERIGVSAKIRRVEGNIMVNRLRAYDYDVTMRKVYTYKVPFPDRMRSQFSSKNVDPPNMINYAGIKNPVVDFLVEYIAKADTELAMNTAGRALDRVLLWNFYLIPDGYPLSRHLVYWDRFGHPPLGKEYMNWTGFPTVWWFDKKKDARVEAGLLDIANN</sequence>
<protein>
    <submittedName>
        <fullName evidence="3">ABC transporter substrate-binding protein</fullName>
    </submittedName>
</protein>
<dbReference type="InterPro" id="IPR000914">
    <property type="entry name" value="SBP_5_dom"/>
</dbReference>
<dbReference type="GO" id="GO:0043190">
    <property type="term" value="C:ATP-binding cassette (ABC) transporter complex"/>
    <property type="evidence" value="ECO:0007669"/>
    <property type="project" value="InterPro"/>
</dbReference>
<dbReference type="CDD" id="cd08497">
    <property type="entry name" value="MbnE-like"/>
    <property type="match status" value="1"/>
</dbReference>
<dbReference type="InterPro" id="IPR030678">
    <property type="entry name" value="Peptide/Ni-bd"/>
</dbReference>
<dbReference type="Gene3D" id="3.10.105.10">
    <property type="entry name" value="Dipeptide-binding Protein, Domain 3"/>
    <property type="match status" value="1"/>
</dbReference>